<dbReference type="CDD" id="cd08414">
    <property type="entry name" value="PBP2_LTTR_aromatics_like"/>
    <property type="match status" value="1"/>
</dbReference>
<evidence type="ECO:0000313" key="7">
    <source>
        <dbReference type="EMBL" id="QGR09690.1"/>
    </source>
</evidence>
<organism evidence="7 8">
    <name type="scientific">Pantoea phytobeneficialis</name>
    <dbReference type="NCBI Taxonomy" id="2052056"/>
    <lineage>
        <taxon>Bacteria</taxon>
        <taxon>Pseudomonadati</taxon>
        <taxon>Pseudomonadota</taxon>
        <taxon>Gammaproteobacteria</taxon>
        <taxon>Enterobacterales</taxon>
        <taxon>Erwiniaceae</taxon>
        <taxon>Pantoea</taxon>
    </lineage>
</organism>
<dbReference type="PRINTS" id="PR00039">
    <property type="entry name" value="HTHLYSR"/>
</dbReference>
<evidence type="ECO:0000256" key="2">
    <source>
        <dbReference type="ARBA" id="ARBA00023015"/>
    </source>
</evidence>
<protein>
    <submittedName>
        <fullName evidence="7">LysR family transcriptional regulator</fullName>
    </submittedName>
    <submittedName>
        <fullName evidence="6">LysR substrate-binding domain-containing protein</fullName>
    </submittedName>
</protein>
<dbReference type="PROSITE" id="PS50931">
    <property type="entry name" value="HTH_LYSR"/>
    <property type="match status" value="1"/>
</dbReference>
<dbReference type="PANTHER" id="PTHR30346:SF17">
    <property type="entry name" value="LYSR FAMILY TRANSCRIPTIONAL REGULATOR"/>
    <property type="match status" value="1"/>
</dbReference>
<keyword evidence="2" id="KW-0805">Transcription regulation</keyword>
<dbReference type="PANTHER" id="PTHR30346">
    <property type="entry name" value="TRANSCRIPTIONAL DUAL REGULATOR HCAR-RELATED"/>
    <property type="match status" value="1"/>
</dbReference>
<reference evidence="8" key="1">
    <citation type="submission" date="2017-11" db="EMBL/GenBank/DDBJ databases">
        <title>Genome sequence of Pantoea sp. MSR2.</title>
        <authorList>
            <person name="Nascimento F.X."/>
        </authorList>
    </citation>
    <scope>NUCLEOTIDE SEQUENCE [LARGE SCALE GENOMIC DNA]</scope>
    <source>
        <strain evidence="8">MSR2</strain>
        <plasmid evidence="8">pmsr2c</plasmid>
    </source>
</reference>
<reference evidence="7" key="2">
    <citation type="journal article" date="2020" name="Environ. Microbiol.">
        <title>The extreme plant-growth-promoting properties of Pantoea phytobeneficialis MSR2 revealed by functional and genomic analysis.</title>
        <authorList>
            <person name="Nascimento F.X."/>
            <person name="Hernandez A.G."/>
            <person name="Glick B.R."/>
            <person name="Rossi M.J."/>
        </authorList>
    </citation>
    <scope>NUCLEOTIDE SEQUENCE</scope>
    <source>
        <strain evidence="7">MSR2</strain>
    </source>
</reference>
<evidence type="ECO:0000256" key="1">
    <source>
        <dbReference type="ARBA" id="ARBA00009437"/>
    </source>
</evidence>
<dbReference type="Proteomes" id="UP000424872">
    <property type="component" value="Plasmid pMSR2C"/>
</dbReference>
<dbReference type="InterPro" id="IPR036390">
    <property type="entry name" value="WH_DNA-bd_sf"/>
</dbReference>
<evidence type="ECO:0000259" key="5">
    <source>
        <dbReference type="PROSITE" id="PS50931"/>
    </source>
</evidence>
<accession>A0AAP9HAD5</accession>
<dbReference type="RefSeq" id="WP_208726879.1">
    <property type="nucleotide sequence ID" value="NZ_CP024639.1"/>
</dbReference>
<evidence type="ECO:0000313" key="6">
    <source>
        <dbReference type="EMBL" id="MDO6406599.1"/>
    </source>
</evidence>
<reference evidence="6" key="3">
    <citation type="submission" date="2023-07" db="EMBL/GenBank/DDBJ databases">
        <title>The extreme plant-growth-promoting properties of Pantoea phytobeneficialis PF55 revealed by functional and genomic analysis.</title>
        <authorList>
            <person name="Nascimento F.X."/>
            <person name="Marcio R.J."/>
        </authorList>
    </citation>
    <scope>NUCLEOTIDE SEQUENCE</scope>
    <source>
        <strain evidence="6">PF55</strain>
    </source>
</reference>
<evidence type="ECO:0000313" key="9">
    <source>
        <dbReference type="Proteomes" id="UP001171299"/>
    </source>
</evidence>
<dbReference type="InterPro" id="IPR000847">
    <property type="entry name" value="LysR_HTH_N"/>
</dbReference>
<dbReference type="GO" id="GO:0003700">
    <property type="term" value="F:DNA-binding transcription factor activity"/>
    <property type="evidence" value="ECO:0007669"/>
    <property type="project" value="InterPro"/>
</dbReference>
<name>A0AAP9HAD5_9GAMM</name>
<dbReference type="Gene3D" id="1.10.10.10">
    <property type="entry name" value="Winged helix-like DNA-binding domain superfamily/Winged helix DNA-binding domain"/>
    <property type="match status" value="1"/>
</dbReference>
<evidence type="ECO:0000256" key="3">
    <source>
        <dbReference type="ARBA" id="ARBA00023125"/>
    </source>
</evidence>
<dbReference type="AlphaFoldDB" id="A0AAP9HAD5"/>
<comment type="similarity">
    <text evidence="1">Belongs to the LysR transcriptional regulatory family.</text>
</comment>
<dbReference type="EMBL" id="JAUOOM010000006">
    <property type="protein sequence ID" value="MDO6406599.1"/>
    <property type="molecule type" value="Genomic_DNA"/>
</dbReference>
<keyword evidence="3" id="KW-0238">DNA-binding</keyword>
<evidence type="ECO:0000313" key="8">
    <source>
        <dbReference type="Proteomes" id="UP000424872"/>
    </source>
</evidence>
<feature type="domain" description="HTH lysR-type" evidence="5">
    <location>
        <begin position="3"/>
        <end position="60"/>
    </location>
</feature>
<gene>
    <name evidence="7" type="ORF">CTZ24_24835</name>
    <name evidence="6" type="ORF">Q3404_08425</name>
</gene>
<dbReference type="Pfam" id="PF00126">
    <property type="entry name" value="HTH_1"/>
    <property type="match status" value="1"/>
</dbReference>
<dbReference type="SUPFAM" id="SSF53850">
    <property type="entry name" value="Periplasmic binding protein-like II"/>
    <property type="match status" value="1"/>
</dbReference>
<dbReference type="InterPro" id="IPR036388">
    <property type="entry name" value="WH-like_DNA-bd_sf"/>
</dbReference>
<dbReference type="SUPFAM" id="SSF46785">
    <property type="entry name" value="Winged helix' DNA-binding domain"/>
    <property type="match status" value="1"/>
</dbReference>
<dbReference type="KEGG" id="ppho:CTZ24_24835"/>
<evidence type="ECO:0000256" key="4">
    <source>
        <dbReference type="ARBA" id="ARBA00023163"/>
    </source>
</evidence>
<keyword evidence="9" id="KW-1185">Reference proteome</keyword>
<dbReference type="GO" id="GO:0032993">
    <property type="term" value="C:protein-DNA complex"/>
    <property type="evidence" value="ECO:0007669"/>
    <property type="project" value="TreeGrafter"/>
</dbReference>
<dbReference type="Pfam" id="PF03466">
    <property type="entry name" value="LysR_substrate"/>
    <property type="match status" value="1"/>
</dbReference>
<sequence>MADTLKRLEYFTCLAEIEHYGKAAEKLGIAQSALSQQIKALELEVGFRLFQPAGRGICLSAAGRHYHQSVIELLENHKLAIEKAKKAASGEMGKVTISHVGTALLDEKFLNLLKDFRSHYPAIEIQLIELAMPEQLTLLRKQKVDLAIIRGPYPLLPEGTLNCTFSAQRLCVAMSPNHPLASRQSLSMKDLENESFVSYQEPDIQGISGSLIQLSHQAGFNPRIEWRVSAVNNSLGLVNAWMAVSLVPENIISYSIGNVVFRPLEDANALTQLIFVWNHDQTNPVQKLMTDFFRNYSTK</sequence>
<geneLocation type="plasmid" evidence="7">
    <name>pMSR2C</name>
</geneLocation>
<keyword evidence="7" id="KW-0614">Plasmid</keyword>
<dbReference type="InterPro" id="IPR005119">
    <property type="entry name" value="LysR_subst-bd"/>
</dbReference>
<dbReference type="Proteomes" id="UP001171299">
    <property type="component" value="Unassembled WGS sequence"/>
</dbReference>
<dbReference type="GO" id="GO:0003677">
    <property type="term" value="F:DNA binding"/>
    <property type="evidence" value="ECO:0007669"/>
    <property type="project" value="UniProtKB-KW"/>
</dbReference>
<dbReference type="Gene3D" id="3.40.190.10">
    <property type="entry name" value="Periplasmic binding protein-like II"/>
    <property type="match status" value="2"/>
</dbReference>
<proteinExistence type="inferred from homology"/>
<geneLocation type="plasmid" evidence="8">
    <name>pmsr2c</name>
</geneLocation>
<keyword evidence="4" id="KW-0804">Transcription</keyword>
<dbReference type="EMBL" id="CP024639">
    <property type="protein sequence ID" value="QGR09690.1"/>
    <property type="molecule type" value="Genomic_DNA"/>
</dbReference>